<protein>
    <submittedName>
        <fullName evidence="1">Uncharacterized protein</fullName>
    </submittedName>
</protein>
<organism evidence="1 2">
    <name type="scientific">Avena sativa</name>
    <name type="common">Oat</name>
    <dbReference type="NCBI Taxonomy" id="4498"/>
    <lineage>
        <taxon>Eukaryota</taxon>
        <taxon>Viridiplantae</taxon>
        <taxon>Streptophyta</taxon>
        <taxon>Embryophyta</taxon>
        <taxon>Tracheophyta</taxon>
        <taxon>Spermatophyta</taxon>
        <taxon>Magnoliopsida</taxon>
        <taxon>Liliopsida</taxon>
        <taxon>Poales</taxon>
        <taxon>Poaceae</taxon>
        <taxon>BOP clade</taxon>
        <taxon>Pooideae</taxon>
        <taxon>Poodae</taxon>
        <taxon>Poeae</taxon>
        <taxon>Poeae Chloroplast Group 1 (Aveneae type)</taxon>
        <taxon>Aveninae</taxon>
        <taxon>Avena</taxon>
    </lineage>
</organism>
<proteinExistence type="predicted"/>
<evidence type="ECO:0000313" key="2">
    <source>
        <dbReference type="Proteomes" id="UP001732700"/>
    </source>
</evidence>
<keyword evidence="2" id="KW-1185">Reference proteome</keyword>
<dbReference type="Proteomes" id="UP001732700">
    <property type="component" value="Unassembled WGS sequence"/>
</dbReference>
<name>A0ACD6ANP4_AVESA</name>
<reference evidence="1" key="1">
    <citation type="submission" date="2025-09" db="UniProtKB">
        <authorList>
            <consortium name="EnsemblPlants"/>
        </authorList>
    </citation>
    <scope>IDENTIFICATION</scope>
</reference>
<evidence type="ECO:0000313" key="1">
    <source>
        <dbReference type="EnsemblPlants" id="AVESA.00010b.r2.UnG1431200.1.CDS"/>
    </source>
</evidence>
<dbReference type="EnsemblPlants" id="AVESA.00010b.r2.UnG1431200.1">
    <property type="protein sequence ID" value="AVESA.00010b.r2.UnG1431200.1.CDS"/>
    <property type="gene ID" value="AVESA.00010b.r2.UnG1431200"/>
</dbReference>
<sequence>MQVYGNINKYVMNMLGKAVMVEVAEKKNLGLLPTGHWKRYYYEFDIAALFQKPYENPGKLSNQLSNGMIGFMLDTMDLVHLPLFTDGFYFLLTVNFRQKLFEVLYPNTKFHLICDHANVAIKNFKMAFKIAYKHSHVDIQSMESVFRSVCSSQKEYVFMYTFSPI</sequence>
<accession>A0ACD6ANP4</accession>